<dbReference type="InterPro" id="IPR002110">
    <property type="entry name" value="Ankyrin_rpt"/>
</dbReference>
<dbReference type="Proteomes" id="UP000030762">
    <property type="component" value="Unassembled WGS sequence"/>
</dbReference>
<evidence type="ECO:0000313" key="3">
    <source>
        <dbReference type="EMBL" id="EQC32918.1"/>
    </source>
</evidence>
<accession>T0RKN0</accession>
<dbReference type="VEuPathDB" id="FungiDB:SDRG_09449"/>
<reference evidence="3 4" key="1">
    <citation type="submission" date="2012-04" db="EMBL/GenBank/DDBJ databases">
        <title>The Genome Sequence of Saprolegnia declina VS20.</title>
        <authorList>
            <consortium name="The Broad Institute Genome Sequencing Platform"/>
            <person name="Russ C."/>
            <person name="Nusbaum C."/>
            <person name="Tyler B."/>
            <person name="van West P."/>
            <person name="Dieguez-Uribeondo J."/>
            <person name="de Bruijn I."/>
            <person name="Tripathy S."/>
            <person name="Jiang R."/>
            <person name="Young S.K."/>
            <person name="Zeng Q."/>
            <person name="Gargeya S."/>
            <person name="Fitzgerald M."/>
            <person name="Haas B."/>
            <person name="Abouelleil A."/>
            <person name="Alvarado L."/>
            <person name="Arachchi H.M."/>
            <person name="Berlin A."/>
            <person name="Chapman S.B."/>
            <person name="Goldberg J."/>
            <person name="Griggs A."/>
            <person name="Gujja S."/>
            <person name="Hansen M."/>
            <person name="Howarth C."/>
            <person name="Imamovic A."/>
            <person name="Larimer J."/>
            <person name="McCowen C."/>
            <person name="Montmayeur A."/>
            <person name="Murphy C."/>
            <person name="Neiman D."/>
            <person name="Pearson M."/>
            <person name="Priest M."/>
            <person name="Roberts A."/>
            <person name="Saif S."/>
            <person name="Shea T."/>
            <person name="Sisk P."/>
            <person name="Sykes S."/>
            <person name="Wortman J."/>
            <person name="Nusbaum C."/>
            <person name="Birren B."/>
        </authorList>
    </citation>
    <scope>NUCLEOTIDE SEQUENCE [LARGE SCALE GENOMIC DNA]</scope>
    <source>
        <strain evidence="3 4">VS20</strain>
    </source>
</reference>
<proteinExistence type="predicted"/>
<keyword evidence="1" id="KW-0040">ANK repeat</keyword>
<dbReference type="EMBL" id="JH767161">
    <property type="protein sequence ID" value="EQC32918.1"/>
    <property type="molecule type" value="Genomic_DNA"/>
</dbReference>
<dbReference type="OMA" id="MLRRDLY"/>
<dbReference type="PROSITE" id="PS50297">
    <property type="entry name" value="ANK_REP_REGION"/>
    <property type="match status" value="1"/>
</dbReference>
<name>T0RKN0_SAPDV</name>
<keyword evidence="4" id="KW-1185">Reference proteome</keyword>
<dbReference type="eggNOG" id="ENOG502SA1H">
    <property type="taxonomic scope" value="Eukaryota"/>
</dbReference>
<dbReference type="PROSITE" id="PS50088">
    <property type="entry name" value="ANK_REPEAT"/>
    <property type="match status" value="1"/>
</dbReference>
<evidence type="ECO:0000256" key="1">
    <source>
        <dbReference type="PROSITE-ProRule" id="PRU00023"/>
    </source>
</evidence>
<dbReference type="Pfam" id="PF00023">
    <property type="entry name" value="Ank"/>
    <property type="match status" value="1"/>
</dbReference>
<organism evidence="3 4">
    <name type="scientific">Saprolegnia diclina (strain VS20)</name>
    <dbReference type="NCBI Taxonomy" id="1156394"/>
    <lineage>
        <taxon>Eukaryota</taxon>
        <taxon>Sar</taxon>
        <taxon>Stramenopiles</taxon>
        <taxon>Oomycota</taxon>
        <taxon>Saprolegniomycetes</taxon>
        <taxon>Saprolegniales</taxon>
        <taxon>Saprolegniaceae</taxon>
        <taxon>Saprolegnia</taxon>
    </lineage>
</organism>
<evidence type="ECO:0000256" key="2">
    <source>
        <dbReference type="SAM" id="MobiDB-lite"/>
    </source>
</evidence>
<dbReference type="SMART" id="SM00248">
    <property type="entry name" value="ANK"/>
    <property type="match status" value="1"/>
</dbReference>
<dbReference type="InParanoid" id="T0RKN0"/>
<dbReference type="RefSeq" id="XP_008613604.1">
    <property type="nucleotide sequence ID" value="XM_008615382.1"/>
</dbReference>
<dbReference type="InterPro" id="IPR036770">
    <property type="entry name" value="Ankyrin_rpt-contain_sf"/>
</dbReference>
<dbReference type="SUPFAM" id="SSF48403">
    <property type="entry name" value="Ankyrin repeat"/>
    <property type="match status" value="1"/>
</dbReference>
<protein>
    <submittedName>
        <fullName evidence="3">Uncharacterized protein</fullName>
    </submittedName>
</protein>
<dbReference type="Gene3D" id="1.25.40.20">
    <property type="entry name" value="Ankyrin repeat-containing domain"/>
    <property type="match status" value="1"/>
</dbReference>
<dbReference type="OrthoDB" id="194358at2759"/>
<dbReference type="GeneID" id="19950176"/>
<sequence>MGGDKLAALLAKAKSLEKQKQPVQHVRRDVNWWVARYGHAVTPTREKDAPAVEAIYRAIVANDVQALRHRLQTHRHLCYVKLFGDNKRTALYVASALGKLECVKELLKQGADPRVACGGYLPTDVAGAYARDPVATMKIKHLFGAFPRPQVLLVPHATSKGRCVVGIHTAMVDDVEGRCRVDIHFSEPIWDFAPSDILLTGCVCVHFTLYTDDFFAISLQLQGSASVTVPKHAARRKGSGVPNDASTTLPLDRHQQR</sequence>
<feature type="region of interest" description="Disordered" evidence="2">
    <location>
        <begin position="233"/>
        <end position="257"/>
    </location>
</feature>
<evidence type="ECO:0000313" key="4">
    <source>
        <dbReference type="Proteomes" id="UP000030762"/>
    </source>
</evidence>
<feature type="repeat" description="ANK" evidence="1">
    <location>
        <begin position="86"/>
        <end position="118"/>
    </location>
</feature>
<gene>
    <name evidence="3" type="ORF">SDRG_09449</name>
</gene>
<dbReference type="AlphaFoldDB" id="T0RKN0"/>